<dbReference type="InterPro" id="IPR004563">
    <property type="entry name" value="Apolipo_AcylTrfase"/>
</dbReference>
<feature type="transmembrane region" description="Helical" evidence="8">
    <location>
        <begin position="245"/>
        <end position="270"/>
    </location>
</feature>
<dbReference type="PANTHER" id="PTHR38686:SF1">
    <property type="entry name" value="APOLIPOPROTEIN N-ACYLTRANSFERASE"/>
    <property type="match status" value="1"/>
</dbReference>
<dbReference type="PANTHER" id="PTHR38686">
    <property type="entry name" value="APOLIPOPROTEIN N-ACYLTRANSFERASE"/>
    <property type="match status" value="1"/>
</dbReference>
<evidence type="ECO:0000256" key="4">
    <source>
        <dbReference type="ARBA" id="ARBA00022692"/>
    </source>
</evidence>
<dbReference type="SUPFAM" id="SSF56317">
    <property type="entry name" value="Carbon-nitrogen hydrolase"/>
    <property type="match status" value="1"/>
</dbReference>
<keyword evidence="7" id="KW-0012">Acyltransferase</keyword>
<dbReference type="Pfam" id="PF00795">
    <property type="entry name" value="CN_hydrolase"/>
    <property type="match status" value="1"/>
</dbReference>
<keyword evidence="11" id="KW-1185">Reference proteome</keyword>
<proteinExistence type="predicted"/>
<feature type="transmembrane region" description="Helical" evidence="8">
    <location>
        <begin position="167"/>
        <end position="185"/>
    </location>
</feature>
<sequence>MDRYRNTRIPSQPSPISIPASLKFHLLLPIFTVLTAFGPGFQSIITFTWLWFTLSIFYVRHITRWWYIFFYYMFVNIGTLIAFMASVKAEVPNAYAITFAIGMVINLLGLTSLLMDRFAQRAFNSKGWARVMVFPCVWTGLWTLFTYTWILGDWGDYAFTFLGIEEILQLASFTGLSGINFILAWSGPIGSDILVNWLSTYAYPINSETSTANTIDDINAEEDHISRTDDVLTAQNNRKQRRLNFTIPAVFSSLFIYLTIIFLVITYGSIRMSTALIPFFQRSVAEFAPTSLLNVGCVIRQEQITPDNSAYIQTTQELAKNGSKIILWTEGSGTITNNSELEYVISSIKNISRTYSAYVGVAYIFLGESKETSYNKLTVISSSGEIVMDYQKSHLVPFLETVRFSSGKAELPTYNSEEYGVIGGAICFDFNFPGFISQASNKKVNLMLEASPVGVLHSRSNAIRSIENGFTLIRCNGDGISGVWGPQGQNFHSIPTTNLQGSVSKQTSFTFQVPLYSRVNTVYGVFKDTFGWICLGMSGIFLICMIILEKGSLRWRTFVKKWL</sequence>
<feature type="transmembrane region" description="Helical" evidence="8">
    <location>
        <begin position="66"/>
        <end position="87"/>
    </location>
</feature>
<dbReference type="GO" id="GO:0016410">
    <property type="term" value="F:N-acyltransferase activity"/>
    <property type="evidence" value="ECO:0007669"/>
    <property type="project" value="InterPro"/>
</dbReference>
<feature type="transmembrane region" description="Helical" evidence="8">
    <location>
        <begin position="127"/>
        <end position="147"/>
    </location>
</feature>
<dbReference type="PROSITE" id="PS50263">
    <property type="entry name" value="CN_HYDROLASE"/>
    <property type="match status" value="1"/>
</dbReference>
<comment type="subcellular location">
    <subcellularLocation>
        <location evidence="1">Cell membrane</location>
        <topology evidence="1">Multi-pass membrane protein</topology>
    </subcellularLocation>
</comment>
<dbReference type="EMBL" id="CAJVPK010000009">
    <property type="protein sequence ID" value="CAG8432973.1"/>
    <property type="molecule type" value="Genomic_DNA"/>
</dbReference>
<evidence type="ECO:0000256" key="8">
    <source>
        <dbReference type="SAM" id="Phobius"/>
    </source>
</evidence>
<dbReference type="InterPro" id="IPR003010">
    <property type="entry name" value="C-N_Hydrolase"/>
</dbReference>
<keyword evidence="4 8" id="KW-0812">Transmembrane</keyword>
<evidence type="ECO:0000256" key="3">
    <source>
        <dbReference type="ARBA" id="ARBA00022679"/>
    </source>
</evidence>
<evidence type="ECO:0000313" key="10">
    <source>
        <dbReference type="EMBL" id="CAG8432973.1"/>
    </source>
</evidence>
<reference evidence="10" key="1">
    <citation type="submission" date="2021-06" db="EMBL/GenBank/DDBJ databases">
        <authorList>
            <person name="Kallberg Y."/>
            <person name="Tangrot J."/>
            <person name="Rosling A."/>
        </authorList>
    </citation>
    <scope>NUCLEOTIDE SEQUENCE</scope>
    <source>
        <strain evidence="10">AZ414A</strain>
    </source>
</reference>
<keyword evidence="2" id="KW-1003">Cell membrane</keyword>
<evidence type="ECO:0000256" key="1">
    <source>
        <dbReference type="ARBA" id="ARBA00004651"/>
    </source>
</evidence>
<dbReference type="CDD" id="cd07197">
    <property type="entry name" value="nitrilase"/>
    <property type="match status" value="1"/>
</dbReference>
<dbReference type="OrthoDB" id="2626014at2759"/>
<name>A0A9N8V2R9_9GLOM</name>
<evidence type="ECO:0000256" key="6">
    <source>
        <dbReference type="ARBA" id="ARBA00023136"/>
    </source>
</evidence>
<comment type="caution">
    <text evidence="10">The sequence shown here is derived from an EMBL/GenBank/DDBJ whole genome shotgun (WGS) entry which is preliminary data.</text>
</comment>
<organism evidence="10 11">
    <name type="scientific">Diversispora eburnea</name>
    <dbReference type="NCBI Taxonomy" id="1213867"/>
    <lineage>
        <taxon>Eukaryota</taxon>
        <taxon>Fungi</taxon>
        <taxon>Fungi incertae sedis</taxon>
        <taxon>Mucoromycota</taxon>
        <taxon>Glomeromycotina</taxon>
        <taxon>Glomeromycetes</taxon>
        <taxon>Diversisporales</taxon>
        <taxon>Diversisporaceae</taxon>
        <taxon>Diversispora</taxon>
    </lineage>
</organism>
<feature type="transmembrane region" description="Helical" evidence="8">
    <location>
        <begin position="530"/>
        <end position="548"/>
    </location>
</feature>
<evidence type="ECO:0000256" key="2">
    <source>
        <dbReference type="ARBA" id="ARBA00022475"/>
    </source>
</evidence>
<evidence type="ECO:0000256" key="5">
    <source>
        <dbReference type="ARBA" id="ARBA00022989"/>
    </source>
</evidence>
<dbReference type="Proteomes" id="UP000789706">
    <property type="component" value="Unassembled WGS sequence"/>
</dbReference>
<keyword evidence="5 8" id="KW-1133">Transmembrane helix</keyword>
<evidence type="ECO:0000259" key="9">
    <source>
        <dbReference type="PROSITE" id="PS50263"/>
    </source>
</evidence>
<accession>A0A9N8V2R9</accession>
<dbReference type="AlphaFoldDB" id="A0A9N8V2R9"/>
<dbReference type="Gene3D" id="3.60.110.10">
    <property type="entry name" value="Carbon-nitrogen hydrolase"/>
    <property type="match status" value="1"/>
</dbReference>
<dbReference type="GO" id="GO:0042158">
    <property type="term" value="P:lipoprotein biosynthetic process"/>
    <property type="evidence" value="ECO:0007669"/>
    <property type="project" value="InterPro"/>
</dbReference>
<keyword evidence="6 8" id="KW-0472">Membrane</keyword>
<evidence type="ECO:0000313" key="11">
    <source>
        <dbReference type="Proteomes" id="UP000789706"/>
    </source>
</evidence>
<feature type="domain" description="CN hydrolase" evidence="9">
    <location>
        <begin position="280"/>
        <end position="509"/>
    </location>
</feature>
<gene>
    <name evidence="10" type="ORF">DEBURN_LOCUS297</name>
</gene>
<feature type="transmembrane region" description="Helical" evidence="8">
    <location>
        <begin position="93"/>
        <end position="115"/>
    </location>
</feature>
<dbReference type="GO" id="GO:0005886">
    <property type="term" value="C:plasma membrane"/>
    <property type="evidence" value="ECO:0007669"/>
    <property type="project" value="UniProtKB-SubCell"/>
</dbReference>
<dbReference type="InterPro" id="IPR036526">
    <property type="entry name" value="C-N_Hydrolase_sf"/>
</dbReference>
<protein>
    <submittedName>
        <fullName evidence="10">11034_t:CDS:1</fullName>
    </submittedName>
</protein>
<keyword evidence="3" id="KW-0808">Transferase</keyword>
<evidence type="ECO:0000256" key="7">
    <source>
        <dbReference type="ARBA" id="ARBA00023315"/>
    </source>
</evidence>